<accession>A0ABX5C111</accession>
<comment type="caution">
    <text evidence="1">The sequence shown here is derived from an EMBL/GenBank/DDBJ whole genome shotgun (WGS) entry which is preliminary data.</text>
</comment>
<dbReference type="RefSeq" id="WP_054747070.1">
    <property type="nucleotide sequence ID" value="NZ_BBDV01000002.1"/>
</dbReference>
<proteinExistence type="predicted"/>
<organism evidence="1 2">
    <name type="scientific">Veillonella rogosae JCM 15642</name>
    <dbReference type="NCBI Taxonomy" id="1298595"/>
    <lineage>
        <taxon>Bacteria</taxon>
        <taxon>Bacillati</taxon>
        <taxon>Bacillota</taxon>
        <taxon>Negativicutes</taxon>
        <taxon>Veillonellales</taxon>
        <taxon>Veillonellaceae</taxon>
        <taxon>Veillonella</taxon>
    </lineage>
</organism>
<evidence type="ECO:0000313" key="2">
    <source>
        <dbReference type="Proteomes" id="UP000238774"/>
    </source>
</evidence>
<dbReference type="EMBL" id="PPCX01000010">
    <property type="protein sequence ID" value="PQL12070.1"/>
    <property type="molecule type" value="Genomic_DNA"/>
</dbReference>
<sequence>MATYTNKINLLKPAETEKYDVNLRNDNWDKIDKAIGDTSDALKKHRELSPIDHPDGSVTTPKLRDKCVTPAKLSEELNLKLKNDFVKRSGDTMQGNLTLNNSSIGFNNGTGIYDTKIRIASNGNFDIGVTEDSANKNATSQLLLHSQNKPKWYNSASGGKVLATEEYVNTETAKYLPLAGGTMKGDITFKRNQSSIKLDGGPNKMHTIDVGGTSGENLDIGNAKQTAEANLCCYNRPGWYGKDKTNTFKPFLFDDDMVITSGTIAHNQLLPIPEGFREDECHWILTVAESTLDLNDRNSTIHIESGAFGVSVICKREGRKVKVGTQYHTGSGNVDYYRGLLFKPGTANYVCICRRRFQ</sequence>
<evidence type="ECO:0000313" key="1">
    <source>
        <dbReference type="EMBL" id="PQL12070.1"/>
    </source>
</evidence>
<dbReference type="Proteomes" id="UP000238774">
    <property type="component" value="Unassembled WGS sequence"/>
</dbReference>
<keyword evidence="2" id="KW-1185">Reference proteome</keyword>
<protein>
    <submittedName>
        <fullName evidence="1">Uncharacterized protein</fullName>
    </submittedName>
</protein>
<gene>
    <name evidence="1" type="ORF">VRHSUH09_06530</name>
</gene>
<name>A0ABX5C111_9FIRM</name>
<reference evidence="1 2" key="1">
    <citation type="submission" date="2018-01" db="EMBL/GenBank/DDBJ databases">
        <title>Draft genome sequences of clinical isolates and type strains of oral Veillonella including Veillonella infantum sp., nov.</title>
        <authorList>
            <person name="Mashima I."/>
            <person name="Liao Y.-C."/>
            <person name="Sabharwal A."/>
            <person name="Haase E.M."/>
            <person name="Nakazawa F."/>
            <person name="Scannapieco F.A."/>
        </authorList>
    </citation>
    <scope>NUCLEOTIDE SEQUENCE [LARGE SCALE GENOMIC DNA]</scope>
    <source>
        <strain evidence="1 2">JCM 15642</strain>
    </source>
</reference>